<protein>
    <submittedName>
        <fullName evidence="1">Hpt domain-containing protein</fullName>
    </submittedName>
</protein>
<proteinExistence type="predicted"/>
<sequence>MAYEAGALDETLAAAAGDDPALLAELRCAFAESLQRQIDLLGRARCDGNWQIAAQRLKGLAASFHEVSLIALAEEALVAAPGEPGVVRRLQLFHDALVSGA</sequence>
<evidence type="ECO:0000313" key="1">
    <source>
        <dbReference type="EMBL" id="MBC2666391.1"/>
    </source>
</evidence>
<dbReference type="EMBL" id="JACLAW010000009">
    <property type="protein sequence ID" value="MBC2666391.1"/>
    <property type="molecule type" value="Genomic_DNA"/>
</dbReference>
<dbReference type="AlphaFoldDB" id="A0A7X1FSY3"/>
<dbReference type="RefSeq" id="WP_185664691.1">
    <property type="nucleotide sequence ID" value="NZ_JACLAW010000009.1"/>
</dbReference>
<evidence type="ECO:0000313" key="2">
    <source>
        <dbReference type="Proteomes" id="UP000566813"/>
    </source>
</evidence>
<name>A0A7X1FSY3_9SPHN</name>
<dbReference type="InterPro" id="IPR036641">
    <property type="entry name" value="HPT_dom_sf"/>
</dbReference>
<accession>A0A7X1FSY3</accession>
<dbReference type="Gene3D" id="1.20.120.160">
    <property type="entry name" value="HPT domain"/>
    <property type="match status" value="1"/>
</dbReference>
<comment type="caution">
    <text evidence="1">The sequence shown here is derived from an EMBL/GenBank/DDBJ whole genome shotgun (WGS) entry which is preliminary data.</text>
</comment>
<dbReference type="GO" id="GO:0000160">
    <property type="term" value="P:phosphorelay signal transduction system"/>
    <property type="evidence" value="ECO:0007669"/>
    <property type="project" value="InterPro"/>
</dbReference>
<gene>
    <name evidence="1" type="ORF">H7F51_12750</name>
</gene>
<organism evidence="1 2">
    <name type="scientific">Novosphingobium flavum</name>
    <dbReference type="NCBI Taxonomy" id="1778672"/>
    <lineage>
        <taxon>Bacteria</taxon>
        <taxon>Pseudomonadati</taxon>
        <taxon>Pseudomonadota</taxon>
        <taxon>Alphaproteobacteria</taxon>
        <taxon>Sphingomonadales</taxon>
        <taxon>Sphingomonadaceae</taxon>
        <taxon>Novosphingobium</taxon>
    </lineage>
</organism>
<keyword evidence="2" id="KW-1185">Reference proteome</keyword>
<dbReference type="Proteomes" id="UP000566813">
    <property type="component" value="Unassembled WGS sequence"/>
</dbReference>
<reference evidence="1 2" key="1">
    <citation type="submission" date="2020-08" db="EMBL/GenBank/DDBJ databases">
        <title>The genome sequence of type strain Novosphingobium flavum NBRC 111647.</title>
        <authorList>
            <person name="Liu Y."/>
        </authorList>
    </citation>
    <scope>NUCLEOTIDE SEQUENCE [LARGE SCALE GENOMIC DNA]</scope>
    <source>
        <strain evidence="1 2">NBRC 111647</strain>
    </source>
</reference>
<dbReference type="SUPFAM" id="SSF47226">
    <property type="entry name" value="Histidine-containing phosphotransfer domain, HPT domain"/>
    <property type="match status" value="1"/>
</dbReference>